<dbReference type="Proteomes" id="UP000196074">
    <property type="component" value="Unassembled WGS sequence"/>
</dbReference>
<sequence length="102" mass="11981">MMELWQTLLSKWRLGEKVHQGITYRLVSKSFNQYELSKIIIGPCGEKNYHPRIMIEEIDGRPVAQSLIDYEVTPILNLKRENDEEQINQAFVQLMEEFIAIA</sequence>
<dbReference type="EMBL" id="NFLC01000018">
    <property type="protein sequence ID" value="OUQ09706.1"/>
    <property type="molecule type" value="Genomic_DNA"/>
</dbReference>
<proteinExistence type="predicted"/>
<gene>
    <name evidence="1" type="ORF">B5E88_09180</name>
</gene>
<accession>A0A1Y4QWI2</accession>
<reference evidence="2" key="1">
    <citation type="submission" date="2017-04" db="EMBL/GenBank/DDBJ databases">
        <title>Function of individual gut microbiota members based on whole genome sequencing of pure cultures obtained from chicken caecum.</title>
        <authorList>
            <person name="Medvecky M."/>
            <person name="Cejkova D."/>
            <person name="Polansky O."/>
            <person name="Karasova D."/>
            <person name="Kubasova T."/>
            <person name="Cizek A."/>
            <person name="Rychlik I."/>
        </authorList>
    </citation>
    <scope>NUCLEOTIDE SEQUENCE [LARGE SCALE GENOMIC DNA]</scope>
    <source>
        <strain evidence="2">An144</strain>
    </source>
</reference>
<organism evidence="1 2">
    <name type="scientific">Enterococcus cecorum</name>
    <dbReference type="NCBI Taxonomy" id="44008"/>
    <lineage>
        <taxon>Bacteria</taxon>
        <taxon>Bacillati</taxon>
        <taxon>Bacillota</taxon>
        <taxon>Bacilli</taxon>
        <taxon>Lactobacillales</taxon>
        <taxon>Enterococcaceae</taxon>
        <taxon>Enterococcus</taxon>
    </lineage>
</organism>
<comment type="caution">
    <text evidence="1">The sequence shown here is derived from an EMBL/GenBank/DDBJ whole genome shotgun (WGS) entry which is preliminary data.</text>
</comment>
<evidence type="ECO:0000313" key="1">
    <source>
        <dbReference type="EMBL" id="OUQ09706.1"/>
    </source>
</evidence>
<evidence type="ECO:0000313" key="2">
    <source>
        <dbReference type="Proteomes" id="UP000196074"/>
    </source>
</evidence>
<name>A0A1Y4QWI2_9ENTE</name>
<protein>
    <submittedName>
        <fullName evidence="1">Uncharacterized protein</fullName>
    </submittedName>
</protein>
<dbReference type="AlphaFoldDB" id="A0A1Y4QWI2"/>